<dbReference type="GeneID" id="25912803"/>
<keyword evidence="1" id="KW-0472">Membrane</keyword>
<dbReference type="RefSeq" id="XP_014149071.1">
    <property type="nucleotide sequence ID" value="XM_014293596.1"/>
</dbReference>
<name>A0A0L0FEI1_9EUKA</name>
<proteinExistence type="predicted"/>
<dbReference type="AlphaFoldDB" id="A0A0L0FEI1"/>
<reference evidence="2 3" key="1">
    <citation type="submission" date="2011-02" db="EMBL/GenBank/DDBJ databases">
        <title>The Genome Sequence of Sphaeroforma arctica JP610.</title>
        <authorList>
            <consortium name="The Broad Institute Genome Sequencing Platform"/>
            <person name="Russ C."/>
            <person name="Cuomo C."/>
            <person name="Young S.K."/>
            <person name="Zeng Q."/>
            <person name="Gargeya S."/>
            <person name="Alvarado L."/>
            <person name="Berlin A."/>
            <person name="Chapman S.B."/>
            <person name="Chen Z."/>
            <person name="Freedman E."/>
            <person name="Gellesch M."/>
            <person name="Goldberg J."/>
            <person name="Griggs A."/>
            <person name="Gujja S."/>
            <person name="Heilman E."/>
            <person name="Heiman D."/>
            <person name="Howarth C."/>
            <person name="Mehta T."/>
            <person name="Neiman D."/>
            <person name="Pearson M."/>
            <person name="Roberts A."/>
            <person name="Saif S."/>
            <person name="Shea T."/>
            <person name="Shenoy N."/>
            <person name="Sisk P."/>
            <person name="Stolte C."/>
            <person name="Sykes S."/>
            <person name="White J."/>
            <person name="Yandava C."/>
            <person name="Burger G."/>
            <person name="Gray M.W."/>
            <person name="Holland P.W.H."/>
            <person name="King N."/>
            <person name="Lang F.B.F."/>
            <person name="Roger A.J."/>
            <person name="Ruiz-Trillo I."/>
            <person name="Haas B."/>
            <person name="Nusbaum C."/>
            <person name="Birren B."/>
        </authorList>
    </citation>
    <scope>NUCLEOTIDE SEQUENCE [LARGE SCALE GENOMIC DNA]</scope>
    <source>
        <strain evidence="2 3">JP610</strain>
    </source>
</reference>
<organism evidence="2 3">
    <name type="scientific">Sphaeroforma arctica JP610</name>
    <dbReference type="NCBI Taxonomy" id="667725"/>
    <lineage>
        <taxon>Eukaryota</taxon>
        <taxon>Ichthyosporea</taxon>
        <taxon>Ichthyophonida</taxon>
        <taxon>Sphaeroforma</taxon>
    </lineage>
</organism>
<feature type="non-terminal residue" evidence="2">
    <location>
        <position position="1"/>
    </location>
</feature>
<dbReference type="EMBL" id="KQ243803">
    <property type="protein sequence ID" value="KNC75169.1"/>
    <property type="molecule type" value="Genomic_DNA"/>
</dbReference>
<sequence>GSGANVFISRSVTVNTKMKIYLIFICIYLTVFPDEITGLRRKRQRDLNSEIKVDIASDTAPNIDASNRVVSGDSSLDSLYRERRGGNSCDLCGEGYDAGPCDYSGCDSDSNCYDTCETCGVCTQSTYWEGSTYMHIDISACTGRDLERVGPVNSQGKAQYRDAFSPATLPGVWLEMLDGDDYITVDKHDWRFKKNCGYKKNKNNKNEEHTCRQIIKLSSCGQDKPTCAEAGCNYGYKNSKEGSSECTNGECVSECCADQPTCSSAQCTYGYNNLKTDATTCFDCASECCAPQSECSSAGCQHGYANNKNANTKCTNCADECCADAPKCASAGCDFGYKDGKGAATECLTDCGVECCALAPTPTCSSAGCDFGYKAGKDASTDCLTDCEAECCTVPPTCASVSCEYGFRSNKNAQVLCTEPICSFECCEPPTCSQAQGLSGHECNLGSVYSGDADATKCEFPRNFNTVCCKQAPCTTGDFNQVLEIYPSCIASTT</sequence>
<evidence type="ECO:0000313" key="3">
    <source>
        <dbReference type="Proteomes" id="UP000054560"/>
    </source>
</evidence>
<keyword evidence="3" id="KW-1185">Reference proteome</keyword>
<dbReference type="Proteomes" id="UP000054560">
    <property type="component" value="Unassembled WGS sequence"/>
</dbReference>
<evidence type="ECO:0000256" key="1">
    <source>
        <dbReference type="SAM" id="Phobius"/>
    </source>
</evidence>
<keyword evidence="1" id="KW-0812">Transmembrane</keyword>
<gene>
    <name evidence="2" type="ORF">SARC_12299</name>
</gene>
<feature type="transmembrane region" description="Helical" evidence="1">
    <location>
        <begin position="20"/>
        <end position="39"/>
    </location>
</feature>
<accession>A0A0L0FEI1</accession>
<protein>
    <submittedName>
        <fullName evidence="2">Uncharacterized protein</fullName>
    </submittedName>
</protein>
<keyword evidence="1" id="KW-1133">Transmembrane helix</keyword>
<evidence type="ECO:0000313" key="2">
    <source>
        <dbReference type="EMBL" id="KNC75169.1"/>
    </source>
</evidence>